<dbReference type="SUPFAM" id="SSF47384">
    <property type="entry name" value="Homodimeric domain of signal transducing histidine kinase"/>
    <property type="match status" value="1"/>
</dbReference>
<evidence type="ECO:0000256" key="4">
    <source>
        <dbReference type="SAM" id="Phobius"/>
    </source>
</evidence>
<comment type="catalytic activity">
    <reaction evidence="1">
        <text>ATP + protein L-histidine = ADP + protein N-phospho-L-histidine.</text>
        <dbReference type="EC" id="2.7.13.3"/>
    </reaction>
</comment>
<keyword evidence="4" id="KW-0812">Transmembrane</keyword>
<evidence type="ECO:0000313" key="6">
    <source>
        <dbReference type="EMBL" id="GAA0814225.1"/>
    </source>
</evidence>
<dbReference type="PANTHER" id="PTHR43065:SF47">
    <property type="match status" value="1"/>
</dbReference>
<evidence type="ECO:0000256" key="1">
    <source>
        <dbReference type="ARBA" id="ARBA00000085"/>
    </source>
</evidence>
<dbReference type="PROSITE" id="PS50109">
    <property type="entry name" value="HIS_KIN"/>
    <property type="match status" value="1"/>
</dbReference>
<keyword evidence="3" id="KW-0597">Phosphoprotein</keyword>
<proteinExistence type="predicted"/>
<gene>
    <name evidence="6" type="ORF">GCM10009111_10800</name>
</gene>
<organism evidence="6 7">
    <name type="scientific">Colwellia asteriadis</name>
    <dbReference type="NCBI Taxonomy" id="517723"/>
    <lineage>
        <taxon>Bacteria</taxon>
        <taxon>Pseudomonadati</taxon>
        <taxon>Pseudomonadota</taxon>
        <taxon>Gammaproteobacteria</taxon>
        <taxon>Alteromonadales</taxon>
        <taxon>Colwelliaceae</taxon>
        <taxon>Colwellia</taxon>
    </lineage>
</organism>
<evidence type="ECO:0000259" key="5">
    <source>
        <dbReference type="PROSITE" id="PS50109"/>
    </source>
</evidence>
<dbReference type="SMART" id="SM00387">
    <property type="entry name" value="HATPase_c"/>
    <property type="match status" value="1"/>
</dbReference>
<dbReference type="Proteomes" id="UP001500021">
    <property type="component" value="Unassembled WGS sequence"/>
</dbReference>
<feature type="domain" description="Histidine kinase" evidence="5">
    <location>
        <begin position="312"/>
        <end position="543"/>
    </location>
</feature>
<dbReference type="InterPro" id="IPR036097">
    <property type="entry name" value="HisK_dim/P_sf"/>
</dbReference>
<keyword evidence="7" id="KW-1185">Reference proteome</keyword>
<dbReference type="InterPro" id="IPR003594">
    <property type="entry name" value="HATPase_dom"/>
</dbReference>
<evidence type="ECO:0000256" key="3">
    <source>
        <dbReference type="ARBA" id="ARBA00022553"/>
    </source>
</evidence>
<dbReference type="InterPro" id="IPR005467">
    <property type="entry name" value="His_kinase_dom"/>
</dbReference>
<keyword evidence="4" id="KW-0472">Membrane</keyword>
<dbReference type="InterPro" id="IPR004358">
    <property type="entry name" value="Sig_transdc_His_kin-like_C"/>
</dbReference>
<evidence type="ECO:0000313" key="7">
    <source>
        <dbReference type="Proteomes" id="UP001500021"/>
    </source>
</evidence>
<dbReference type="SUPFAM" id="SSF55874">
    <property type="entry name" value="ATPase domain of HSP90 chaperone/DNA topoisomerase II/histidine kinase"/>
    <property type="match status" value="1"/>
</dbReference>
<feature type="transmembrane region" description="Helical" evidence="4">
    <location>
        <begin position="172"/>
        <end position="195"/>
    </location>
</feature>
<comment type="caution">
    <text evidence="6">The sequence shown here is derived from an EMBL/GenBank/DDBJ whole genome shotgun (WGS) entry which is preliminary data.</text>
</comment>
<dbReference type="Gene3D" id="3.30.565.10">
    <property type="entry name" value="Histidine kinase-like ATPase, C-terminal domain"/>
    <property type="match status" value="1"/>
</dbReference>
<dbReference type="InterPro" id="IPR003661">
    <property type="entry name" value="HisK_dim/P_dom"/>
</dbReference>
<dbReference type="EMBL" id="BAAAFA010000003">
    <property type="protein sequence ID" value="GAA0814225.1"/>
    <property type="molecule type" value="Genomic_DNA"/>
</dbReference>
<feature type="transmembrane region" description="Helical" evidence="4">
    <location>
        <begin position="20"/>
        <end position="38"/>
    </location>
</feature>
<dbReference type="Pfam" id="PF02518">
    <property type="entry name" value="HATPase_c"/>
    <property type="match status" value="1"/>
</dbReference>
<protein>
    <recommendedName>
        <fullName evidence="2">histidine kinase</fullName>
        <ecNumber evidence="2">2.7.13.3</ecNumber>
    </recommendedName>
</protein>
<dbReference type="PANTHER" id="PTHR43065">
    <property type="entry name" value="SENSOR HISTIDINE KINASE"/>
    <property type="match status" value="1"/>
</dbReference>
<accession>A0ABN1L4X0</accession>
<dbReference type="InterPro" id="IPR036890">
    <property type="entry name" value="HATPase_C_sf"/>
</dbReference>
<dbReference type="Gene3D" id="1.10.287.130">
    <property type="match status" value="1"/>
</dbReference>
<dbReference type="EC" id="2.7.13.3" evidence="2"/>
<sequence>MLSMPNSVKTKSFRSLLLKSTLGLTITLAGLTALLLLLKINTQQRNEIESNTWLWASILADKSRPFLEDDPTKTNIALKKELTELSKNITLINRIHIYDLNDNSVSFFTSYNKNNSFPAIKDKINEIDELTTIRYHEQYLELVVEIKSSQKTVGYVYLQTSLTKKNDFFSSLLLLGLFLLISAISIAVLTALWLYKKTCTPLDGITELIDNISQKKRYDNRAKKQEYKEFDILARYINILLTVTEKHIYKLEDDHHYALSQNNELKSRVESRTSALKDSNQELLSTLEKLHQYQGQLVESEKMASLGDMVAGIAHEINTPIGLGVTASSLLADNLNNIKERFDNKTLKSSELKRFLNDGEENIAIIFRNLERAANLISSFKKVAVDQSSAESRTFDVHGLIDEVLLTLSAKIKSAQVTVIIDCPENLTITSKPGPLNQILINLILNSIHHAFDGITTREVSIKIQSLSDQLNIHYHDNGVGIDESIKNKIFDPFTTTKRGSGGSGLGMHLVYNLVTQALIGHISMHSEPQQGVDFDITFPIERTIVQ</sequence>
<name>A0ABN1L4X0_9GAMM</name>
<dbReference type="CDD" id="cd00082">
    <property type="entry name" value="HisKA"/>
    <property type="match status" value="1"/>
</dbReference>
<dbReference type="PRINTS" id="PR00344">
    <property type="entry name" value="BCTRLSENSOR"/>
</dbReference>
<reference evidence="6 7" key="1">
    <citation type="journal article" date="2019" name="Int. J. Syst. Evol. Microbiol.">
        <title>The Global Catalogue of Microorganisms (GCM) 10K type strain sequencing project: providing services to taxonomists for standard genome sequencing and annotation.</title>
        <authorList>
            <consortium name="The Broad Institute Genomics Platform"/>
            <consortium name="The Broad Institute Genome Sequencing Center for Infectious Disease"/>
            <person name="Wu L."/>
            <person name="Ma J."/>
        </authorList>
    </citation>
    <scope>NUCLEOTIDE SEQUENCE [LARGE SCALE GENOMIC DNA]</scope>
    <source>
        <strain evidence="6 7">JCM 15608</strain>
    </source>
</reference>
<evidence type="ECO:0000256" key="2">
    <source>
        <dbReference type="ARBA" id="ARBA00012438"/>
    </source>
</evidence>
<keyword evidence="4" id="KW-1133">Transmembrane helix</keyword>